<dbReference type="GO" id="GO:0005787">
    <property type="term" value="C:signal peptidase complex"/>
    <property type="evidence" value="ECO:0007669"/>
    <property type="project" value="InterPro"/>
</dbReference>
<comment type="subcellular location">
    <subcellularLocation>
        <location evidence="1">Endoplasmic reticulum membrane</location>
        <topology evidence="1">Multi-pass membrane protein</topology>
    </subcellularLocation>
</comment>
<accession>A0A8H7QH59</accession>
<protein>
    <recommendedName>
        <fullName evidence="3">Signal peptidase complex subunit 1</fullName>
    </recommendedName>
</protein>
<gene>
    <name evidence="10" type="ORF">INT47_006039</name>
</gene>
<evidence type="ECO:0000313" key="10">
    <source>
        <dbReference type="EMBL" id="KAG2192587.1"/>
    </source>
</evidence>
<evidence type="ECO:0000256" key="7">
    <source>
        <dbReference type="ARBA" id="ARBA00023136"/>
    </source>
</evidence>
<keyword evidence="4 9" id="KW-0812">Transmembrane</keyword>
<dbReference type="PANTHER" id="PTHR13202">
    <property type="entry name" value="MICROSOMAL SIGNAL PEPTIDASE 12 KDA SUBUNIT"/>
    <property type="match status" value="1"/>
</dbReference>
<evidence type="ECO:0000256" key="9">
    <source>
        <dbReference type="SAM" id="Phobius"/>
    </source>
</evidence>
<evidence type="ECO:0000256" key="2">
    <source>
        <dbReference type="ARBA" id="ARBA00005245"/>
    </source>
</evidence>
<dbReference type="PANTHER" id="PTHR13202:SF0">
    <property type="entry name" value="SIGNAL PEPTIDASE COMPLEX SUBUNIT 1"/>
    <property type="match status" value="1"/>
</dbReference>
<evidence type="ECO:0000256" key="5">
    <source>
        <dbReference type="ARBA" id="ARBA00022824"/>
    </source>
</evidence>
<proteinExistence type="inferred from homology"/>
<evidence type="ECO:0000256" key="4">
    <source>
        <dbReference type="ARBA" id="ARBA00022692"/>
    </source>
</evidence>
<evidence type="ECO:0000256" key="3">
    <source>
        <dbReference type="ARBA" id="ARBA00017059"/>
    </source>
</evidence>
<comment type="similarity">
    <text evidence="2">Belongs to the SPCS1 family.</text>
</comment>
<keyword evidence="7 9" id="KW-0472">Membrane</keyword>
<name>A0A8H7QH59_9FUNG</name>
<dbReference type="InterPro" id="IPR009542">
    <property type="entry name" value="Spc1/SPCS1"/>
</dbReference>
<keyword evidence="11" id="KW-1185">Reference proteome</keyword>
<feature type="transmembrane region" description="Helical" evidence="9">
    <location>
        <begin position="47"/>
        <end position="66"/>
    </location>
</feature>
<dbReference type="GO" id="GO:0045047">
    <property type="term" value="P:protein targeting to ER"/>
    <property type="evidence" value="ECO:0007669"/>
    <property type="project" value="TreeGrafter"/>
</dbReference>
<organism evidence="10 11">
    <name type="scientific">Mucor saturninus</name>
    <dbReference type="NCBI Taxonomy" id="64648"/>
    <lineage>
        <taxon>Eukaryota</taxon>
        <taxon>Fungi</taxon>
        <taxon>Fungi incertae sedis</taxon>
        <taxon>Mucoromycota</taxon>
        <taxon>Mucoromycotina</taxon>
        <taxon>Mucoromycetes</taxon>
        <taxon>Mucorales</taxon>
        <taxon>Mucorineae</taxon>
        <taxon>Mucoraceae</taxon>
        <taxon>Mucor</taxon>
    </lineage>
</organism>
<comment type="function">
    <text evidence="8">Component of the signal peptidase complex (SPC) which catalyzes the cleavage of N-terminal signal sequences from nascent proteins as they are translocated into the lumen of the endoplasmic reticulum. Dispensable for SPC enzymatic activity.</text>
</comment>
<dbReference type="AlphaFoldDB" id="A0A8H7QH59"/>
<keyword evidence="5" id="KW-0256">Endoplasmic reticulum</keyword>
<dbReference type="OrthoDB" id="263893at2759"/>
<sequence>MTFAEIIECTIDFEGQRLAEQLTHVLLTAFGVVSFAIGFYLQSIQMVMAVFAAGLVITALVVVPPWPMYRKHAQPFLNESVVEKKD</sequence>
<dbReference type="Pfam" id="PF06645">
    <property type="entry name" value="SPC12"/>
    <property type="match status" value="1"/>
</dbReference>
<feature type="transmembrane region" description="Helical" evidence="9">
    <location>
        <begin position="22"/>
        <end position="41"/>
    </location>
</feature>
<keyword evidence="6 9" id="KW-1133">Transmembrane helix</keyword>
<evidence type="ECO:0000313" key="11">
    <source>
        <dbReference type="Proteomes" id="UP000603453"/>
    </source>
</evidence>
<evidence type="ECO:0000256" key="8">
    <source>
        <dbReference type="ARBA" id="ARBA00045204"/>
    </source>
</evidence>
<evidence type="ECO:0000256" key="6">
    <source>
        <dbReference type="ARBA" id="ARBA00022989"/>
    </source>
</evidence>
<dbReference type="GO" id="GO:0006465">
    <property type="term" value="P:signal peptide processing"/>
    <property type="evidence" value="ECO:0007669"/>
    <property type="project" value="InterPro"/>
</dbReference>
<dbReference type="EMBL" id="JAEPRD010000281">
    <property type="protein sequence ID" value="KAG2192587.1"/>
    <property type="molecule type" value="Genomic_DNA"/>
</dbReference>
<reference evidence="10" key="1">
    <citation type="submission" date="2020-12" db="EMBL/GenBank/DDBJ databases">
        <title>Metabolic potential, ecology and presence of endohyphal bacteria is reflected in genomic diversity of Mucoromycotina.</title>
        <authorList>
            <person name="Muszewska A."/>
            <person name="Okrasinska A."/>
            <person name="Steczkiewicz K."/>
            <person name="Drgas O."/>
            <person name="Orlowska M."/>
            <person name="Perlinska-Lenart U."/>
            <person name="Aleksandrzak-Piekarczyk T."/>
            <person name="Szatraj K."/>
            <person name="Zielenkiewicz U."/>
            <person name="Pilsyk S."/>
            <person name="Malc E."/>
            <person name="Mieczkowski P."/>
            <person name="Kruszewska J.S."/>
            <person name="Biernat P."/>
            <person name="Pawlowska J."/>
        </authorList>
    </citation>
    <scope>NUCLEOTIDE SEQUENCE</scope>
    <source>
        <strain evidence="10">WA0000017839</strain>
    </source>
</reference>
<dbReference type="Proteomes" id="UP000603453">
    <property type="component" value="Unassembled WGS sequence"/>
</dbReference>
<evidence type="ECO:0000256" key="1">
    <source>
        <dbReference type="ARBA" id="ARBA00004477"/>
    </source>
</evidence>
<comment type="caution">
    <text evidence="10">The sequence shown here is derived from an EMBL/GenBank/DDBJ whole genome shotgun (WGS) entry which is preliminary data.</text>
</comment>